<keyword evidence="3 5" id="KW-1133">Transmembrane helix</keyword>
<keyword evidence="8" id="KW-1185">Reference proteome</keyword>
<dbReference type="PANTHER" id="PTHR32322:SF2">
    <property type="entry name" value="EAMA DOMAIN-CONTAINING PROTEIN"/>
    <property type="match status" value="1"/>
</dbReference>
<evidence type="ECO:0000313" key="7">
    <source>
        <dbReference type="EMBL" id="KXA93685.1"/>
    </source>
</evidence>
<feature type="transmembrane region" description="Helical" evidence="5">
    <location>
        <begin position="135"/>
        <end position="155"/>
    </location>
</feature>
<comment type="caution">
    <text evidence="7">The sequence shown here is derived from an EMBL/GenBank/DDBJ whole genome shotgun (WGS) entry which is preliminary data.</text>
</comment>
<keyword evidence="2 5" id="KW-0812">Transmembrane</keyword>
<feature type="domain" description="EamA" evidence="6">
    <location>
        <begin position="18"/>
        <end position="151"/>
    </location>
</feature>
<dbReference type="Proteomes" id="UP000070657">
    <property type="component" value="Unassembled WGS sequence"/>
</dbReference>
<dbReference type="SUPFAM" id="SSF103481">
    <property type="entry name" value="Multidrug resistance efflux transporter EmrE"/>
    <property type="match status" value="2"/>
</dbReference>
<comment type="subcellular location">
    <subcellularLocation>
        <location evidence="1">Membrane</location>
        <topology evidence="1">Multi-pass membrane protein</topology>
    </subcellularLocation>
</comment>
<accession>A0A133UHM4</accession>
<dbReference type="AlphaFoldDB" id="A0A133UHM4"/>
<dbReference type="PANTHER" id="PTHR32322">
    <property type="entry name" value="INNER MEMBRANE TRANSPORTER"/>
    <property type="match status" value="1"/>
</dbReference>
<feature type="transmembrane region" description="Helical" evidence="5">
    <location>
        <begin position="259"/>
        <end position="281"/>
    </location>
</feature>
<gene>
    <name evidence="7" type="ORF">AKJ66_01425</name>
</gene>
<dbReference type="InterPro" id="IPR037185">
    <property type="entry name" value="EmrE-like"/>
</dbReference>
<feature type="domain" description="EamA" evidence="6">
    <location>
        <begin position="169"/>
        <end position="306"/>
    </location>
</feature>
<feature type="transmembrane region" description="Helical" evidence="5">
    <location>
        <begin position="76"/>
        <end position="97"/>
    </location>
</feature>
<dbReference type="Pfam" id="PF00892">
    <property type="entry name" value="EamA"/>
    <property type="match status" value="2"/>
</dbReference>
<protein>
    <recommendedName>
        <fullName evidence="6">EamA domain-containing protein</fullName>
    </recommendedName>
</protein>
<feature type="transmembrane region" description="Helical" evidence="5">
    <location>
        <begin position="199"/>
        <end position="219"/>
    </location>
</feature>
<reference evidence="7 8" key="1">
    <citation type="journal article" date="2016" name="Sci. Rep.">
        <title>Metabolic traits of an uncultured archaeal lineage -MSBL1- from brine pools of the Red Sea.</title>
        <authorList>
            <person name="Mwirichia R."/>
            <person name="Alam I."/>
            <person name="Rashid M."/>
            <person name="Vinu M."/>
            <person name="Ba-Alawi W."/>
            <person name="Anthony Kamau A."/>
            <person name="Kamanda Ngugi D."/>
            <person name="Goker M."/>
            <person name="Klenk H.P."/>
            <person name="Bajic V."/>
            <person name="Stingl U."/>
        </authorList>
    </citation>
    <scope>NUCLEOTIDE SEQUENCE [LARGE SCALE GENOMIC DNA]</scope>
    <source>
        <strain evidence="7">SCGC-AAA259E22</strain>
    </source>
</reference>
<dbReference type="GO" id="GO:0016020">
    <property type="term" value="C:membrane"/>
    <property type="evidence" value="ECO:0007669"/>
    <property type="project" value="UniProtKB-SubCell"/>
</dbReference>
<evidence type="ECO:0000256" key="1">
    <source>
        <dbReference type="ARBA" id="ARBA00004141"/>
    </source>
</evidence>
<evidence type="ECO:0000256" key="4">
    <source>
        <dbReference type="ARBA" id="ARBA00023136"/>
    </source>
</evidence>
<feature type="transmembrane region" description="Helical" evidence="5">
    <location>
        <begin position="288"/>
        <end position="308"/>
    </location>
</feature>
<feature type="transmembrane region" description="Helical" evidence="5">
    <location>
        <begin position="167"/>
        <end position="187"/>
    </location>
</feature>
<proteinExistence type="predicted"/>
<feature type="transmembrane region" description="Helical" evidence="5">
    <location>
        <begin position="48"/>
        <end position="70"/>
    </location>
</feature>
<sequence length="309" mass="33522">MAFLYSLMSVVSYSNILAAILATMGGFFFALRAILVKKATVSGDPLEAVLVSYFVNFLTFLPLTLLLYGFSPGFTIKSIIAFIGAGLFGSFLGRTFSFLGIERVGASRTIPISNGYILLGSVFGILLLAEPITIGHFWGIILLVAGVFIVSYEIQSTSSDSLGKWKISIGLIFPLGALLFFSLDSVVAKVGLLEKTPAIPGLTLKFATASLMMSLFFLFRNRSLEAPFKAEDRKTYLWAGLVGSLAMGFYYLALGLARVVVVLPFIGLTPVFVLVLTYFYLQKLERITTLITIGTILVVSGIVLTSIFM</sequence>
<feature type="transmembrane region" description="Helical" evidence="5">
    <location>
        <begin position="235"/>
        <end position="253"/>
    </location>
</feature>
<dbReference type="InterPro" id="IPR050638">
    <property type="entry name" value="AA-Vitamin_Transporters"/>
</dbReference>
<dbReference type="InterPro" id="IPR000620">
    <property type="entry name" value="EamA_dom"/>
</dbReference>
<evidence type="ECO:0000259" key="6">
    <source>
        <dbReference type="Pfam" id="PF00892"/>
    </source>
</evidence>
<evidence type="ECO:0000256" key="3">
    <source>
        <dbReference type="ARBA" id="ARBA00022989"/>
    </source>
</evidence>
<evidence type="ECO:0000256" key="5">
    <source>
        <dbReference type="SAM" id="Phobius"/>
    </source>
</evidence>
<name>A0A133UHM4_9EURY</name>
<keyword evidence="4 5" id="KW-0472">Membrane</keyword>
<organism evidence="7 8">
    <name type="scientific">candidate division MSBL1 archaeon SCGC-AAA259E22</name>
    <dbReference type="NCBI Taxonomy" id="1698265"/>
    <lineage>
        <taxon>Archaea</taxon>
        <taxon>Methanobacteriati</taxon>
        <taxon>Methanobacteriota</taxon>
        <taxon>candidate division MSBL1</taxon>
    </lineage>
</organism>
<evidence type="ECO:0000313" key="8">
    <source>
        <dbReference type="Proteomes" id="UP000070657"/>
    </source>
</evidence>
<feature type="transmembrane region" description="Helical" evidence="5">
    <location>
        <begin position="109"/>
        <end position="129"/>
    </location>
</feature>
<dbReference type="EMBL" id="LHXP01000011">
    <property type="protein sequence ID" value="KXA93685.1"/>
    <property type="molecule type" value="Genomic_DNA"/>
</dbReference>
<evidence type="ECO:0000256" key="2">
    <source>
        <dbReference type="ARBA" id="ARBA00022692"/>
    </source>
</evidence>
<feature type="transmembrane region" description="Helical" evidence="5">
    <location>
        <begin position="12"/>
        <end position="36"/>
    </location>
</feature>